<evidence type="ECO:0000313" key="3">
    <source>
        <dbReference type="Proteomes" id="UP000016936"/>
    </source>
</evidence>
<dbReference type="Proteomes" id="UP000016936">
    <property type="component" value="Unassembled WGS sequence"/>
</dbReference>
<evidence type="ECO:0000256" key="1">
    <source>
        <dbReference type="SAM" id="SignalP"/>
    </source>
</evidence>
<name>M2UBJ6_COCH5</name>
<organism evidence="2 3">
    <name type="scientific">Cochliobolus heterostrophus (strain C5 / ATCC 48332 / race O)</name>
    <name type="common">Southern corn leaf blight fungus</name>
    <name type="synonym">Bipolaris maydis</name>
    <dbReference type="NCBI Taxonomy" id="701091"/>
    <lineage>
        <taxon>Eukaryota</taxon>
        <taxon>Fungi</taxon>
        <taxon>Dikarya</taxon>
        <taxon>Ascomycota</taxon>
        <taxon>Pezizomycotina</taxon>
        <taxon>Dothideomycetes</taxon>
        <taxon>Pleosporomycetidae</taxon>
        <taxon>Pleosporales</taxon>
        <taxon>Pleosporineae</taxon>
        <taxon>Pleosporaceae</taxon>
        <taxon>Bipolaris</taxon>
    </lineage>
</organism>
<protein>
    <submittedName>
        <fullName evidence="2">Uncharacterized protein</fullName>
    </submittedName>
</protein>
<proteinExistence type="predicted"/>
<dbReference type="EMBL" id="KB445570">
    <property type="protein sequence ID" value="EMD95934.1"/>
    <property type="molecule type" value="Genomic_DNA"/>
</dbReference>
<evidence type="ECO:0000313" key="2">
    <source>
        <dbReference type="EMBL" id="EMD95934.1"/>
    </source>
</evidence>
<reference evidence="2 3" key="1">
    <citation type="journal article" date="2012" name="PLoS Pathog.">
        <title>Diverse lifestyles and strategies of plant pathogenesis encoded in the genomes of eighteen Dothideomycetes fungi.</title>
        <authorList>
            <person name="Ohm R.A."/>
            <person name="Feau N."/>
            <person name="Henrissat B."/>
            <person name="Schoch C.L."/>
            <person name="Horwitz B.A."/>
            <person name="Barry K.W."/>
            <person name="Condon B.J."/>
            <person name="Copeland A.C."/>
            <person name="Dhillon B."/>
            <person name="Glaser F."/>
            <person name="Hesse C.N."/>
            <person name="Kosti I."/>
            <person name="LaButti K."/>
            <person name="Lindquist E.A."/>
            <person name="Lucas S."/>
            <person name="Salamov A.A."/>
            <person name="Bradshaw R.E."/>
            <person name="Ciuffetti L."/>
            <person name="Hamelin R.C."/>
            <person name="Kema G.H.J."/>
            <person name="Lawrence C."/>
            <person name="Scott J.A."/>
            <person name="Spatafora J.W."/>
            <person name="Turgeon B.G."/>
            <person name="de Wit P.J.G.M."/>
            <person name="Zhong S."/>
            <person name="Goodwin S.B."/>
            <person name="Grigoriev I.V."/>
        </authorList>
    </citation>
    <scope>NUCLEOTIDE SEQUENCE [LARGE SCALE GENOMIC DNA]</scope>
    <source>
        <strain evidence="3">C5 / ATCC 48332 / race O</strain>
    </source>
</reference>
<dbReference type="HOGENOM" id="CLU_2223010_0_0_1"/>
<dbReference type="AlphaFoldDB" id="M2UBJ6"/>
<keyword evidence="1" id="KW-0732">Signal</keyword>
<sequence>MVLTRLLFSITLPLKSAENVMIRPVFNLPTETTSRTGLIEECFLLTQLTAAPDYPEAQFPLGIPLLLSLCIAEYKAAVRNLVVLAGQDIFPLAGHSARGERHAAGD</sequence>
<feature type="signal peptide" evidence="1">
    <location>
        <begin position="1"/>
        <end position="17"/>
    </location>
</feature>
<gene>
    <name evidence="2" type="ORF">COCHEDRAFT_1152027</name>
</gene>
<reference evidence="3" key="2">
    <citation type="journal article" date="2013" name="PLoS Genet.">
        <title>Comparative genome structure, secondary metabolite, and effector coding capacity across Cochliobolus pathogens.</title>
        <authorList>
            <person name="Condon B.J."/>
            <person name="Leng Y."/>
            <person name="Wu D."/>
            <person name="Bushley K.E."/>
            <person name="Ohm R.A."/>
            <person name="Otillar R."/>
            <person name="Martin J."/>
            <person name="Schackwitz W."/>
            <person name="Grimwood J."/>
            <person name="MohdZainudin N."/>
            <person name="Xue C."/>
            <person name="Wang R."/>
            <person name="Manning V.A."/>
            <person name="Dhillon B."/>
            <person name="Tu Z.J."/>
            <person name="Steffenson B.J."/>
            <person name="Salamov A."/>
            <person name="Sun H."/>
            <person name="Lowry S."/>
            <person name="LaButti K."/>
            <person name="Han J."/>
            <person name="Copeland A."/>
            <person name="Lindquist E."/>
            <person name="Barry K."/>
            <person name="Schmutz J."/>
            <person name="Baker S.E."/>
            <person name="Ciuffetti L.M."/>
            <person name="Grigoriev I.V."/>
            <person name="Zhong S."/>
            <person name="Turgeon B.G."/>
        </authorList>
    </citation>
    <scope>NUCLEOTIDE SEQUENCE [LARGE SCALE GENOMIC DNA]</scope>
    <source>
        <strain evidence="3">C5 / ATCC 48332 / race O</strain>
    </source>
</reference>
<accession>M2UBJ6</accession>
<feature type="chain" id="PRO_5004027137" evidence="1">
    <location>
        <begin position="18"/>
        <end position="106"/>
    </location>
</feature>
<dbReference type="OMA" id="IKCCTIN"/>
<keyword evidence="3" id="KW-1185">Reference proteome</keyword>